<evidence type="ECO:0000256" key="1">
    <source>
        <dbReference type="ARBA" id="ARBA00004141"/>
    </source>
</evidence>
<feature type="transmembrane region" description="Helical" evidence="14">
    <location>
        <begin position="412"/>
        <end position="437"/>
    </location>
</feature>
<dbReference type="PANTHER" id="PTHR45628">
    <property type="entry name" value="VOLTAGE-DEPENDENT CALCIUM CHANNEL TYPE A SUBUNIT ALPHA-1"/>
    <property type="match status" value="1"/>
</dbReference>
<keyword evidence="12" id="KW-0407">Ion channel</keyword>
<feature type="transmembrane region" description="Helical" evidence="14">
    <location>
        <begin position="379"/>
        <end position="400"/>
    </location>
</feature>
<keyword evidence="8 14" id="KW-1133">Transmembrane helix</keyword>
<evidence type="ECO:0000313" key="17">
    <source>
        <dbReference type="EnsemblProtists" id="EKX46620"/>
    </source>
</evidence>
<evidence type="ECO:0000256" key="4">
    <source>
        <dbReference type="ARBA" id="ARBA00022673"/>
    </source>
</evidence>
<dbReference type="OMA" id="TLFIAWN"/>
<keyword evidence="18" id="KW-1185">Reference proteome</keyword>
<reference evidence="18" key="2">
    <citation type="submission" date="2012-11" db="EMBL/GenBank/DDBJ databases">
        <authorList>
            <person name="Kuo A."/>
            <person name="Curtis B.A."/>
            <person name="Tanifuji G."/>
            <person name="Burki F."/>
            <person name="Gruber A."/>
            <person name="Irimia M."/>
            <person name="Maruyama S."/>
            <person name="Arias M.C."/>
            <person name="Ball S.G."/>
            <person name="Gile G.H."/>
            <person name="Hirakawa Y."/>
            <person name="Hopkins J.F."/>
            <person name="Rensing S.A."/>
            <person name="Schmutz J."/>
            <person name="Symeonidi A."/>
            <person name="Elias M."/>
            <person name="Eveleigh R.J."/>
            <person name="Herman E.K."/>
            <person name="Klute M.J."/>
            <person name="Nakayama T."/>
            <person name="Obornik M."/>
            <person name="Reyes-Prieto A."/>
            <person name="Armbrust E.V."/>
            <person name="Aves S.J."/>
            <person name="Beiko R.G."/>
            <person name="Coutinho P."/>
            <person name="Dacks J.B."/>
            <person name="Durnford D.G."/>
            <person name="Fast N.M."/>
            <person name="Green B.R."/>
            <person name="Grisdale C."/>
            <person name="Hempe F."/>
            <person name="Henrissat B."/>
            <person name="Hoppner M.P."/>
            <person name="Ishida K.-I."/>
            <person name="Kim E."/>
            <person name="Koreny L."/>
            <person name="Kroth P.G."/>
            <person name="Liu Y."/>
            <person name="Malik S.-B."/>
            <person name="Maier U.G."/>
            <person name="McRose D."/>
            <person name="Mock T."/>
            <person name="Neilson J.A."/>
            <person name="Onodera N.T."/>
            <person name="Poole A.M."/>
            <person name="Pritham E.J."/>
            <person name="Richards T.A."/>
            <person name="Rocap G."/>
            <person name="Roy S.W."/>
            <person name="Sarai C."/>
            <person name="Schaack S."/>
            <person name="Shirato S."/>
            <person name="Slamovits C.H."/>
            <person name="Spencer D.F."/>
            <person name="Suzuki S."/>
            <person name="Worden A.Z."/>
            <person name="Zauner S."/>
            <person name="Barry K."/>
            <person name="Bell C."/>
            <person name="Bharti A.K."/>
            <person name="Crow J.A."/>
            <person name="Grimwood J."/>
            <person name="Kramer R."/>
            <person name="Lindquist E."/>
            <person name="Lucas S."/>
            <person name="Salamov A."/>
            <person name="McFadden G.I."/>
            <person name="Lane C.E."/>
            <person name="Keeling P.J."/>
            <person name="Gray M.W."/>
            <person name="Grigoriev I.V."/>
            <person name="Archibald J.M."/>
        </authorList>
    </citation>
    <scope>NUCLEOTIDE SEQUENCE</scope>
    <source>
        <strain evidence="18">CCMP2712</strain>
    </source>
</reference>
<evidence type="ECO:0000256" key="13">
    <source>
        <dbReference type="SAM" id="MobiDB-lite"/>
    </source>
</evidence>
<dbReference type="GO" id="GO:0098703">
    <property type="term" value="P:calcium ion import across plasma membrane"/>
    <property type="evidence" value="ECO:0007669"/>
    <property type="project" value="TreeGrafter"/>
</dbReference>
<dbReference type="Gene3D" id="1.10.287.70">
    <property type="match status" value="4"/>
</dbReference>
<dbReference type="OrthoDB" id="2984333at2759"/>
<dbReference type="InterPro" id="IPR027359">
    <property type="entry name" value="Volt_channel_dom_sf"/>
</dbReference>
<feature type="transmembrane region" description="Helical" evidence="14">
    <location>
        <begin position="188"/>
        <end position="208"/>
    </location>
</feature>
<feature type="transmembrane region" description="Helical" evidence="14">
    <location>
        <begin position="592"/>
        <end position="612"/>
    </location>
</feature>
<feature type="transmembrane region" description="Helical" evidence="14">
    <location>
        <begin position="559"/>
        <end position="580"/>
    </location>
</feature>
<dbReference type="EMBL" id="JH992993">
    <property type="protein sequence ID" value="EKX46620.1"/>
    <property type="molecule type" value="Genomic_DNA"/>
</dbReference>
<evidence type="ECO:0000313" key="16">
    <source>
        <dbReference type="EMBL" id="EKX46620.1"/>
    </source>
</evidence>
<evidence type="ECO:0000313" key="18">
    <source>
        <dbReference type="Proteomes" id="UP000011087"/>
    </source>
</evidence>
<keyword evidence="2" id="KW-0813">Transport</keyword>
<dbReference type="InterPro" id="IPR005821">
    <property type="entry name" value="Ion_trans_dom"/>
</dbReference>
<dbReference type="eggNOG" id="KOG2301">
    <property type="taxonomic scope" value="Eukaryota"/>
</dbReference>
<organism evidence="16">
    <name type="scientific">Guillardia theta (strain CCMP2712)</name>
    <name type="common">Cryptophyte</name>
    <dbReference type="NCBI Taxonomy" id="905079"/>
    <lineage>
        <taxon>Eukaryota</taxon>
        <taxon>Cryptophyceae</taxon>
        <taxon>Pyrenomonadales</taxon>
        <taxon>Geminigeraceae</taxon>
        <taxon>Guillardia</taxon>
    </lineage>
</organism>
<keyword evidence="3" id="KW-0109">Calcium transport</keyword>
<name>L1JET6_GUITC</name>
<evidence type="ECO:0000256" key="2">
    <source>
        <dbReference type="ARBA" id="ARBA00022448"/>
    </source>
</evidence>
<dbReference type="HOGENOM" id="CLU_000540_5_3_1"/>
<feature type="domain" description="Ion transport" evidence="15">
    <location>
        <begin position="875"/>
        <end position="1147"/>
    </location>
</feature>
<keyword evidence="10 14" id="KW-0472">Membrane</keyword>
<dbReference type="STRING" id="905079.L1JET6"/>
<reference evidence="17" key="3">
    <citation type="submission" date="2015-06" db="UniProtKB">
        <authorList>
            <consortium name="EnsemblProtists"/>
        </authorList>
    </citation>
    <scope>IDENTIFICATION</scope>
</reference>
<dbReference type="EnsemblProtists" id="EKX46620">
    <property type="protein sequence ID" value="EKX46620"/>
    <property type="gene ID" value="GUITHDRAFT_107403"/>
</dbReference>
<dbReference type="RefSeq" id="XP_005833600.1">
    <property type="nucleotide sequence ID" value="XM_005833543.1"/>
</dbReference>
<feature type="region of interest" description="Disordered" evidence="13">
    <location>
        <begin position="33"/>
        <end position="81"/>
    </location>
</feature>
<evidence type="ECO:0000256" key="9">
    <source>
        <dbReference type="ARBA" id="ARBA00023065"/>
    </source>
</evidence>
<feature type="domain" description="Ion transport" evidence="15">
    <location>
        <begin position="114"/>
        <end position="444"/>
    </location>
</feature>
<accession>L1JET6</accession>
<evidence type="ECO:0000256" key="7">
    <source>
        <dbReference type="ARBA" id="ARBA00022882"/>
    </source>
</evidence>
<dbReference type="GO" id="GO:0008331">
    <property type="term" value="F:high voltage-gated calcium channel activity"/>
    <property type="evidence" value="ECO:0007669"/>
    <property type="project" value="TreeGrafter"/>
</dbReference>
<feature type="transmembrane region" description="Helical" evidence="14">
    <location>
        <begin position="241"/>
        <end position="264"/>
    </location>
</feature>
<evidence type="ECO:0000256" key="8">
    <source>
        <dbReference type="ARBA" id="ARBA00022989"/>
    </source>
</evidence>
<keyword evidence="9" id="KW-0406">Ion transport</keyword>
<dbReference type="SUPFAM" id="SSF81324">
    <property type="entry name" value="Voltage-gated potassium channels"/>
    <property type="match status" value="4"/>
</dbReference>
<gene>
    <name evidence="16" type="ORF">GUITHDRAFT_107403</name>
</gene>
<dbReference type="KEGG" id="gtt:GUITHDRAFT_107403"/>
<reference evidence="16 18" key="1">
    <citation type="journal article" date="2012" name="Nature">
        <title>Algal genomes reveal evolutionary mosaicism and the fate of nucleomorphs.</title>
        <authorList>
            <consortium name="DOE Joint Genome Institute"/>
            <person name="Curtis B.A."/>
            <person name="Tanifuji G."/>
            <person name="Burki F."/>
            <person name="Gruber A."/>
            <person name="Irimia M."/>
            <person name="Maruyama S."/>
            <person name="Arias M.C."/>
            <person name="Ball S.G."/>
            <person name="Gile G.H."/>
            <person name="Hirakawa Y."/>
            <person name="Hopkins J.F."/>
            <person name="Kuo A."/>
            <person name="Rensing S.A."/>
            <person name="Schmutz J."/>
            <person name="Symeonidi A."/>
            <person name="Elias M."/>
            <person name="Eveleigh R.J."/>
            <person name="Herman E.K."/>
            <person name="Klute M.J."/>
            <person name="Nakayama T."/>
            <person name="Obornik M."/>
            <person name="Reyes-Prieto A."/>
            <person name="Armbrust E.V."/>
            <person name="Aves S.J."/>
            <person name="Beiko R.G."/>
            <person name="Coutinho P."/>
            <person name="Dacks J.B."/>
            <person name="Durnford D.G."/>
            <person name="Fast N.M."/>
            <person name="Green B.R."/>
            <person name="Grisdale C.J."/>
            <person name="Hempel F."/>
            <person name="Henrissat B."/>
            <person name="Hoppner M.P."/>
            <person name="Ishida K."/>
            <person name="Kim E."/>
            <person name="Koreny L."/>
            <person name="Kroth P.G."/>
            <person name="Liu Y."/>
            <person name="Malik S.B."/>
            <person name="Maier U.G."/>
            <person name="McRose D."/>
            <person name="Mock T."/>
            <person name="Neilson J.A."/>
            <person name="Onodera N.T."/>
            <person name="Poole A.M."/>
            <person name="Pritham E.J."/>
            <person name="Richards T.A."/>
            <person name="Rocap G."/>
            <person name="Roy S.W."/>
            <person name="Sarai C."/>
            <person name="Schaack S."/>
            <person name="Shirato S."/>
            <person name="Slamovits C.H."/>
            <person name="Spencer D.F."/>
            <person name="Suzuki S."/>
            <person name="Worden A.Z."/>
            <person name="Zauner S."/>
            <person name="Barry K."/>
            <person name="Bell C."/>
            <person name="Bharti A.K."/>
            <person name="Crow J.A."/>
            <person name="Grimwood J."/>
            <person name="Kramer R."/>
            <person name="Lindquist E."/>
            <person name="Lucas S."/>
            <person name="Salamov A."/>
            <person name="McFadden G.I."/>
            <person name="Lane C.E."/>
            <person name="Keeling P.J."/>
            <person name="Gray M.W."/>
            <person name="Grigoriev I.V."/>
            <person name="Archibald J.M."/>
        </authorList>
    </citation>
    <scope>NUCLEOTIDE SEQUENCE</scope>
    <source>
        <strain evidence="16 18">CCMP2712</strain>
    </source>
</reference>
<evidence type="ECO:0000256" key="6">
    <source>
        <dbReference type="ARBA" id="ARBA00022837"/>
    </source>
</evidence>
<evidence type="ECO:0000256" key="11">
    <source>
        <dbReference type="ARBA" id="ARBA00023180"/>
    </source>
</evidence>
<feature type="transmembrane region" description="Helical" evidence="14">
    <location>
        <begin position="1316"/>
        <end position="1338"/>
    </location>
</feature>
<dbReference type="Pfam" id="PF00520">
    <property type="entry name" value="Ion_trans"/>
    <property type="match status" value="4"/>
</dbReference>
<feature type="domain" description="Ion transport" evidence="15">
    <location>
        <begin position="529"/>
        <end position="753"/>
    </location>
</feature>
<keyword evidence="6" id="KW-0106">Calcium</keyword>
<feature type="transmembrane region" description="Helical" evidence="14">
    <location>
        <begin position="876"/>
        <end position="894"/>
    </location>
</feature>
<evidence type="ECO:0000256" key="5">
    <source>
        <dbReference type="ARBA" id="ARBA00022692"/>
    </source>
</evidence>
<protein>
    <recommendedName>
        <fullName evidence="15">Ion transport domain-containing protein</fullName>
    </recommendedName>
</protein>
<dbReference type="Proteomes" id="UP000011087">
    <property type="component" value="Unassembled WGS sequence"/>
</dbReference>
<keyword evidence="7" id="KW-0851">Voltage-gated channel</keyword>
<feature type="transmembrane region" description="Helical" evidence="14">
    <location>
        <begin position="1288"/>
        <end position="1310"/>
    </location>
</feature>
<dbReference type="GO" id="GO:0005891">
    <property type="term" value="C:voltage-gated calcium channel complex"/>
    <property type="evidence" value="ECO:0007669"/>
    <property type="project" value="TreeGrafter"/>
</dbReference>
<sequence>MIMDKSEIHDTLEELIGDENSHDLDVTVLSERHENGNGYHEDGNGCHENRNGYHVDPGLADDQPGPSFPAIDEDDEEQPHRSVGIPPQLCFCTAQPYGLAYKLRQVCIQLDSSFAWSFFVFSMSMLNCLGVTIMAELYTGDYRNSAVFHTLYIFDDLCVGIQGIEVFVGISAKGFKTWIKDVYNKLELSLLSTALLGFCLTSLGWKVFVLRSFRLLRLFKLLSRFQALSYVKHIVTTLEVALVQMFTVCSILFFFMLTYSLLGMSVYQSSFKRRCVSMEYLSQPCQSYSSPWSSSCSLPFQWERDPLRSSWNVSVPGGYPYFELCDIISFDSEDFPKDYLDAVKLARHRRGEQVKQMCTIVGYPPNQFGYAHFDNVGSALLAVLQWVIADSAYDIMWFSYESEYYVRFLTFLLYPAITITCSWMLLGMFIAIVTGTFQRVREEEKTRTSQVAPEQILEKVVDGPQSDKNFLQESLPATTETAQMTISVESPKAQIPISEQRVDIKQEACCSTPGWNVFKDRALLLQQSSYYQLFLSSIIALQTIFLAMDDETSLSKMPLSFVVIYSTCQAVYVFDVFFQAFVMNRMMGESEVAIIIVLVSEALLSLLGIIGLGANWNFLIRLQCIRIFRLYRYVPVLQGLINSAVKGVPAVINLCIFCFIWILCFTVTGRFLFRDSMNDITRSNFSSFEIGFLTVFQIFTGDSWSGVLYSAMASKDGFAGKFAAAIFFIVLLLMSNIVLVNLFVSVVIENFNFAETISSIEDGKNLQWMRKQFANYQSNLQESLKAMQPRVSASNLTRTDSHASFLLTNIFAKANLADKGDKELKEKAKEKKSSGGSEASAAMLKTGLSTRILINMASLANPKVHLKDQKFGNSFIFDWIVYLTIVVSCVLLCLTPPYDDIPHETVLISPKTMSMLNLATTIVFTLEFVVRIMVSGLLLESNAYLRSGWNLVDLLVLLLSWMDDLASMSSMNSAKSLRIMRILRPLRLVKKNRGMRTITNALLSALIPTFYVLIFLCTILFSFGVIGRGLFGNRFYSCNAYDVSYPAGKAECSGMILNKDQLFLQPRAWVNYQHNFDSIASAMISLFKVTTLKYTGTLQASMDVTTRDQSPSTNNSTYYGLYYEVYVLVGSFFIWNLFVGFVVDGFYANRGSDKVDSIFRRCHRLVSERKTKVIAALLPREPWRVMIYDLLRSKWYKTFSISCIAINVVFMSTQHADSSPSFNRMMATQNLFFYVQLLVEVLLSFLGFGFRHFFHDIFRVFDLIVTLGLSIGYASGSREFMEFGKSFRLLRIIQVMCILGPVDQILQTLLKSLPQLASISALIFLILVMFASLGVQLFGITRAGRRLGPTANFESFPQALMTCLQILRGDEWQELLEDSKVQAPSCTPIFDSAHVYGYEGKDLSFGDCGASAWLSDLFYIGFKLVCEASLLNLIIGMILQNFSYITEDASHVEDAEWSTGPSVRQVEELHEIFLRFSNADEMFDPEDTLVLMKAFPRPLGFRTSQEGDAKFGRLDKAAARLVRAEFNLLLRERRGDREFRDKSPDLVRWQG</sequence>
<evidence type="ECO:0000256" key="10">
    <source>
        <dbReference type="ARBA" id="ARBA00023136"/>
    </source>
</evidence>
<keyword evidence="4" id="KW-0107">Calcium channel</keyword>
<evidence type="ECO:0000259" key="15">
    <source>
        <dbReference type="Pfam" id="PF00520"/>
    </source>
</evidence>
<feature type="transmembrane region" description="Helical" evidence="14">
    <location>
        <begin position="147"/>
        <end position="168"/>
    </location>
</feature>
<feature type="transmembrane region" description="Helical" evidence="14">
    <location>
        <begin position="1257"/>
        <end position="1276"/>
    </location>
</feature>
<proteinExistence type="predicted"/>
<feature type="transmembrane region" description="Helical" evidence="14">
    <location>
        <begin position="915"/>
        <end position="934"/>
    </location>
</feature>
<keyword evidence="11" id="KW-0325">Glycoprotein</keyword>
<dbReference type="InterPro" id="IPR050599">
    <property type="entry name" value="VDCC_alpha-1_subunit"/>
</dbReference>
<evidence type="ECO:0000256" key="3">
    <source>
        <dbReference type="ARBA" id="ARBA00022568"/>
    </source>
</evidence>
<feature type="domain" description="Ion transport" evidence="15">
    <location>
        <begin position="1194"/>
        <end position="1449"/>
    </location>
</feature>
<dbReference type="Gene3D" id="1.20.120.350">
    <property type="entry name" value="Voltage-gated potassium channels. Chain C"/>
    <property type="match status" value="3"/>
</dbReference>
<feature type="transmembrane region" description="Helical" evidence="14">
    <location>
        <begin position="529"/>
        <end position="547"/>
    </location>
</feature>
<feature type="transmembrane region" description="Helical" evidence="14">
    <location>
        <begin position="650"/>
        <end position="673"/>
    </location>
</feature>
<dbReference type="PANTHER" id="PTHR45628:SF7">
    <property type="entry name" value="VOLTAGE-DEPENDENT CALCIUM CHANNEL TYPE A SUBUNIT ALPHA-1"/>
    <property type="match status" value="1"/>
</dbReference>
<feature type="transmembrane region" description="Helical" evidence="14">
    <location>
        <begin position="722"/>
        <end position="748"/>
    </location>
</feature>
<keyword evidence="5 14" id="KW-0812">Transmembrane</keyword>
<dbReference type="PaxDb" id="55529-EKX46620"/>
<evidence type="ECO:0000256" key="12">
    <source>
        <dbReference type="ARBA" id="ARBA00023303"/>
    </source>
</evidence>
<feature type="transmembrane region" description="Helical" evidence="14">
    <location>
        <begin position="998"/>
        <end position="1026"/>
    </location>
</feature>
<comment type="subcellular location">
    <subcellularLocation>
        <location evidence="1">Membrane</location>
        <topology evidence="1">Multi-pass membrane protein</topology>
    </subcellularLocation>
</comment>
<feature type="transmembrane region" description="Helical" evidence="14">
    <location>
        <begin position="1125"/>
        <end position="1147"/>
    </location>
</feature>
<evidence type="ECO:0000256" key="14">
    <source>
        <dbReference type="SAM" id="Phobius"/>
    </source>
</evidence>
<feature type="transmembrane region" description="Helical" evidence="14">
    <location>
        <begin position="1231"/>
        <end position="1251"/>
    </location>
</feature>
<feature type="compositionally biased region" description="Basic and acidic residues" evidence="13">
    <location>
        <begin position="33"/>
        <end position="53"/>
    </location>
</feature>
<dbReference type="GeneID" id="17303311"/>
<feature type="transmembrane region" description="Helical" evidence="14">
    <location>
        <begin position="114"/>
        <end position="135"/>
    </location>
</feature>